<evidence type="ECO:0000313" key="3">
    <source>
        <dbReference type="EMBL" id="CCE62811.1"/>
    </source>
</evidence>
<dbReference type="InterPro" id="IPR051624">
    <property type="entry name" value="RMD1/Sad1-interacting"/>
</dbReference>
<proteinExistence type="inferred from homology"/>
<evidence type="ECO:0000313" key="4">
    <source>
        <dbReference type="Proteomes" id="UP000005666"/>
    </source>
</evidence>
<evidence type="ECO:0000256" key="1">
    <source>
        <dbReference type="ARBA" id="ARBA00008306"/>
    </source>
</evidence>
<reference evidence="3 4" key="1">
    <citation type="journal article" date="2011" name="Proc. Natl. Acad. Sci. U.S.A.">
        <title>Evolutionary erosion of yeast sex chromosomes by mating-type switching accidents.</title>
        <authorList>
            <person name="Gordon J.L."/>
            <person name="Armisen D."/>
            <person name="Proux-Wera E."/>
            <person name="Oheigeartaigh S.S."/>
            <person name="Byrne K.P."/>
            <person name="Wolfe K.H."/>
        </authorList>
    </citation>
    <scope>NUCLEOTIDE SEQUENCE [LARGE SCALE GENOMIC DNA]</scope>
    <source>
        <strain evidence="4">ATCC 24235 / CBS 4417 / NBRC 1672 / NRRL Y-8282 / UCD 70-5</strain>
    </source>
</reference>
<dbReference type="Proteomes" id="UP000005666">
    <property type="component" value="Chromosome 4"/>
</dbReference>
<organism evidence="3 4">
    <name type="scientific">Tetrapisispora phaffii (strain ATCC 24235 / CBS 4417 / NBRC 1672 / NRRL Y-8282 / UCD 70-5)</name>
    <name type="common">Yeast</name>
    <name type="synonym">Fabospora phaffii</name>
    <dbReference type="NCBI Taxonomy" id="1071381"/>
    <lineage>
        <taxon>Eukaryota</taxon>
        <taxon>Fungi</taxon>
        <taxon>Dikarya</taxon>
        <taxon>Ascomycota</taxon>
        <taxon>Saccharomycotina</taxon>
        <taxon>Saccharomycetes</taxon>
        <taxon>Saccharomycetales</taxon>
        <taxon>Saccharomycetaceae</taxon>
        <taxon>Tetrapisispora</taxon>
    </lineage>
</organism>
<dbReference type="GO" id="GO:0005743">
    <property type="term" value="C:mitochondrial inner membrane"/>
    <property type="evidence" value="ECO:0007669"/>
    <property type="project" value="EnsemblFungi"/>
</dbReference>
<name>G8BSJ0_TETPH</name>
<gene>
    <name evidence="3" type="primary">TPHA0D01710</name>
    <name evidence="3" type="ordered locus">TPHA_0D01710</name>
</gene>
<dbReference type="eggNOG" id="KOG2861">
    <property type="taxonomic scope" value="Eukaryota"/>
</dbReference>
<evidence type="ECO:0000259" key="2">
    <source>
        <dbReference type="Pfam" id="PF02582"/>
    </source>
</evidence>
<protein>
    <recommendedName>
        <fullName evidence="2">DUF155 domain-containing protein</fullName>
    </recommendedName>
</protein>
<dbReference type="KEGG" id="tpf:TPHA_0D01710"/>
<dbReference type="OMA" id="QGLYQTK"/>
<dbReference type="InterPro" id="IPR003734">
    <property type="entry name" value="DUF155"/>
</dbReference>
<sequence>MSLRHAMTPWRILRFQSLNSFHLQNIRRVNSKSIFLNSNTNIKTTSNNTKRYPKSIKVNPSKHLRRNVGKKSGSHDDQETANVLSTYKVKTCSVITTAEKYNLEKGIALLRDRGIIPVTLIPDEIITFKYIHEGEKTDIMVLADNGSVISWGLNEKELLDNFIPILSEARINPLDESKYETEDIDFIEIENSKALSKNMESHLHNGSYIMDDLLIVNSIDPELGLLDKAAFSSGIARSTSLAVLEAALEEHTQKSRIITEKFSRGIQINLKEKHFLTSIGKLFLIRGRLNLYSNIIETPDLYWSEPRLEKIYKNVSHFLDIAPRINILNSKLDYCTDHSRMLLSVLNEKKGTFLEWIIIYLITVEVCFELHHYWVSFQNSKEEKTI</sequence>
<dbReference type="EMBL" id="HE612859">
    <property type="protein sequence ID" value="CCE62811.1"/>
    <property type="molecule type" value="Genomic_DNA"/>
</dbReference>
<dbReference type="GeneID" id="11531032"/>
<accession>G8BSJ0</accession>
<feature type="domain" description="DUF155" evidence="2">
    <location>
        <begin position="140"/>
        <end position="329"/>
    </location>
</feature>
<dbReference type="GO" id="GO:0070131">
    <property type="term" value="P:positive regulation of mitochondrial translation"/>
    <property type="evidence" value="ECO:0007669"/>
    <property type="project" value="TreeGrafter"/>
</dbReference>
<comment type="similarity">
    <text evidence="1">Belongs to the RMD1/sif2 family.</text>
</comment>
<dbReference type="AlphaFoldDB" id="G8BSJ0"/>
<dbReference type="PANTHER" id="PTHR16255:SF1">
    <property type="entry name" value="REQUIRED FOR MEIOTIC NUCLEAR DIVISION PROTEIN 1 HOMOLOG"/>
    <property type="match status" value="1"/>
</dbReference>
<keyword evidence="4" id="KW-1185">Reference proteome</keyword>
<dbReference type="RefSeq" id="XP_003685245.1">
    <property type="nucleotide sequence ID" value="XM_003685197.1"/>
</dbReference>
<dbReference type="HOGENOM" id="CLU_011220_0_0_1"/>
<dbReference type="OrthoDB" id="242766at2759"/>
<dbReference type="PANTHER" id="PTHR16255">
    <property type="entry name" value="REQUIRED FOR MEIOTIC NUCLEAR DIVISION PROTEIN 1 HOMOLOG"/>
    <property type="match status" value="1"/>
</dbReference>
<dbReference type="Pfam" id="PF02582">
    <property type="entry name" value="DUF155"/>
    <property type="match status" value="1"/>
</dbReference>